<evidence type="ECO:0000313" key="1">
    <source>
        <dbReference type="EMBL" id="KAJ7301586.1"/>
    </source>
</evidence>
<sequence>MSRLLYHASRPWTALETADYKRARHLHSGIVRWSPCQYPLRPQPVSAPAILPCRPKSEEPSPSMFSPVSLSATAHSSPFSPFTMSPSEAEICPASPSLSSETEDSPMMSPVTESKPQLALIPTFDAKNPFLTLDLLLGDPIVRSLFNAILAGVRALPTITEDDIIPHIDHGVHLYYLRPVIAAQYRTALETLVSIIHCAANDVNPWLLRLAQNIPTYINEANLCEFGLHTGPGLSLFRGYLGVTFEALYHSREEVWEIVELLGKVIPYFVFWIANGVRISIEHGYSSCWNFGAPIGMSRTEFLHRVSRNFFYGGYSSLAVKMRDEADRNEMDFACARLVSPDATHLICTLRDSDTYLAVWPLADDDHPIQAREPMDHLTRAILKESNCTVEDVAKGLELMELEDALMVAVGN</sequence>
<dbReference type="Proteomes" id="UP001218218">
    <property type="component" value="Unassembled WGS sequence"/>
</dbReference>
<protein>
    <submittedName>
        <fullName evidence="2">Uncharacterized protein</fullName>
    </submittedName>
</protein>
<proteinExistence type="predicted"/>
<dbReference type="EMBL" id="JARIHO010000004">
    <property type="protein sequence ID" value="KAJ7362757.1"/>
    <property type="molecule type" value="Genomic_DNA"/>
</dbReference>
<gene>
    <name evidence="2" type="ORF">DFH08DRAFT_950998</name>
    <name evidence="1" type="ORF">DFH08DRAFT_978606</name>
</gene>
<reference evidence="2" key="1">
    <citation type="submission" date="2023-03" db="EMBL/GenBank/DDBJ databases">
        <title>Massive genome expansion in bonnet fungi (Mycena s.s.) driven by repeated elements and novel gene families across ecological guilds.</title>
        <authorList>
            <consortium name="Lawrence Berkeley National Laboratory"/>
            <person name="Harder C.B."/>
            <person name="Miyauchi S."/>
            <person name="Viragh M."/>
            <person name="Kuo A."/>
            <person name="Thoen E."/>
            <person name="Andreopoulos B."/>
            <person name="Lu D."/>
            <person name="Skrede I."/>
            <person name="Drula E."/>
            <person name="Henrissat B."/>
            <person name="Morin E."/>
            <person name="Kohler A."/>
            <person name="Barry K."/>
            <person name="LaButti K."/>
            <person name="Morin E."/>
            <person name="Salamov A."/>
            <person name="Lipzen A."/>
            <person name="Mereny Z."/>
            <person name="Hegedus B."/>
            <person name="Baldrian P."/>
            <person name="Stursova M."/>
            <person name="Weitz H."/>
            <person name="Taylor A."/>
            <person name="Grigoriev I.V."/>
            <person name="Nagy L.G."/>
            <person name="Martin F."/>
            <person name="Kauserud H."/>
        </authorList>
    </citation>
    <scope>NUCLEOTIDE SEQUENCE</scope>
    <source>
        <strain evidence="2">CBHHK002</strain>
    </source>
</reference>
<evidence type="ECO:0000313" key="3">
    <source>
        <dbReference type="Proteomes" id="UP001218218"/>
    </source>
</evidence>
<dbReference type="EMBL" id="JARIHO010000131">
    <property type="protein sequence ID" value="KAJ7301586.1"/>
    <property type="molecule type" value="Genomic_DNA"/>
</dbReference>
<keyword evidence="3" id="KW-1185">Reference proteome</keyword>
<name>A0AAD7F2D5_9AGAR</name>
<dbReference type="AlphaFoldDB" id="A0AAD7F2D5"/>
<organism evidence="2 3">
    <name type="scientific">Mycena albidolilacea</name>
    <dbReference type="NCBI Taxonomy" id="1033008"/>
    <lineage>
        <taxon>Eukaryota</taxon>
        <taxon>Fungi</taxon>
        <taxon>Dikarya</taxon>
        <taxon>Basidiomycota</taxon>
        <taxon>Agaricomycotina</taxon>
        <taxon>Agaricomycetes</taxon>
        <taxon>Agaricomycetidae</taxon>
        <taxon>Agaricales</taxon>
        <taxon>Marasmiineae</taxon>
        <taxon>Mycenaceae</taxon>
        <taxon>Mycena</taxon>
    </lineage>
</organism>
<comment type="caution">
    <text evidence="2">The sequence shown here is derived from an EMBL/GenBank/DDBJ whole genome shotgun (WGS) entry which is preliminary data.</text>
</comment>
<accession>A0AAD7F2D5</accession>
<evidence type="ECO:0000313" key="2">
    <source>
        <dbReference type="EMBL" id="KAJ7362757.1"/>
    </source>
</evidence>